<dbReference type="InterPro" id="IPR036284">
    <property type="entry name" value="GGL_sf"/>
</dbReference>
<comment type="similarity">
    <text evidence="2">Belongs to the G protein gamma family.</text>
</comment>
<dbReference type="Gene3D" id="4.10.260.10">
    <property type="entry name" value="Transducin (heterotrimeric G protein), gamma chain"/>
    <property type="match status" value="1"/>
</dbReference>
<dbReference type="CDD" id="cd00068">
    <property type="entry name" value="GGL"/>
    <property type="match status" value="1"/>
</dbReference>
<dbReference type="GO" id="GO:0005834">
    <property type="term" value="C:heterotrimeric G-protein complex"/>
    <property type="evidence" value="ECO:0007669"/>
    <property type="project" value="InterPro"/>
</dbReference>
<reference evidence="10" key="2">
    <citation type="submission" date="2020-05" db="UniProtKB">
        <authorList>
            <consortium name="EnsemblMetazoa"/>
        </authorList>
    </citation>
    <scope>IDENTIFICATION</scope>
    <source>
        <strain evidence="10">IAEA</strain>
    </source>
</reference>
<dbReference type="GO" id="GO:0007186">
    <property type="term" value="P:G protein-coupled receptor signaling pathway"/>
    <property type="evidence" value="ECO:0007669"/>
    <property type="project" value="InterPro"/>
</dbReference>
<organism evidence="10 11">
    <name type="scientific">Glossina pallidipes</name>
    <name type="common">Tsetse fly</name>
    <dbReference type="NCBI Taxonomy" id="7398"/>
    <lineage>
        <taxon>Eukaryota</taxon>
        <taxon>Metazoa</taxon>
        <taxon>Ecdysozoa</taxon>
        <taxon>Arthropoda</taxon>
        <taxon>Hexapoda</taxon>
        <taxon>Insecta</taxon>
        <taxon>Pterygota</taxon>
        <taxon>Neoptera</taxon>
        <taxon>Endopterygota</taxon>
        <taxon>Diptera</taxon>
        <taxon>Brachycera</taxon>
        <taxon>Muscomorpha</taxon>
        <taxon>Hippoboscoidea</taxon>
        <taxon>Glossinidae</taxon>
        <taxon>Glossina</taxon>
    </lineage>
</organism>
<evidence type="ECO:0000259" key="9">
    <source>
        <dbReference type="PROSITE" id="PS50058"/>
    </source>
</evidence>
<accession>A0A1B0AG81</accession>
<dbReference type="Pfam" id="PF00631">
    <property type="entry name" value="G-gamma"/>
    <property type="match status" value="1"/>
</dbReference>
<sequence>MATQALATRSPSAISPVVIPKRNNSSAFSKRAPANITTKLVPSPTSASCISLAITMRRAAGCSTSNSRIIVPASLVTNCLSMTIGRTHGLGKLFARIYITTISSNIGLAETAILDIMAANIQQQRAVNDQLKREVDMRRHQVSESCKLMIKYMNEHENEDCLLTGFNSQKINPFREKSSCIVL</sequence>
<feature type="domain" description="G protein gamma" evidence="9">
    <location>
        <begin position="117"/>
        <end position="183"/>
    </location>
</feature>
<evidence type="ECO:0000256" key="1">
    <source>
        <dbReference type="ARBA" id="ARBA00004342"/>
    </source>
</evidence>
<dbReference type="STRING" id="7398.A0A1B0AG81"/>
<dbReference type="InterPro" id="IPR001770">
    <property type="entry name" value="G-protein_gamma"/>
</dbReference>
<evidence type="ECO:0000256" key="8">
    <source>
        <dbReference type="ARBA" id="ARBA00023289"/>
    </source>
</evidence>
<keyword evidence="4" id="KW-0488">Methylation</keyword>
<dbReference type="PROSITE" id="PS50058">
    <property type="entry name" value="G_PROTEIN_GAMMA"/>
    <property type="match status" value="1"/>
</dbReference>
<evidence type="ECO:0000313" key="11">
    <source>
        <dbReference type="Proteomes" id="UP000092445"/>
    </source>
</evidence>
<dbReference type="InterPro" id="IPR015898">
    <property type="entry name" value="G-protein_gamma-like_dom"/>
</dbReference>
<keyword evidence="3" id="KW-1003">Cell membrane</keyword>
<keyword evidence="6" id="KW-0807">Transducer</keyword>
<dbReference type="EnsemblMetazoa" id="GPAI044797-RA">
    <property type="protein sequence ID" value="GPAI044797-PA"/>
    <property type="gene ID" value="GPAI044797"/>
</dbReference>
<dbReference type="AlphaFoldDB" id="A0A1B0AG81"/>
<evidence type="ECO:0000313" key="10">
    <source>
        <dbReference type="EnsemblMetazoa" id="GPAI044797-PA"/>
    </source>
</evidence>
<name>A0A1B0AG81_GLOPL</name>
<dbReference type="SMART" id="SM00224">
    <property type="entry name" value="GGL"/>
    <property type="match status" value="1"/>
</dbReference>
<keyword evidence="5" id="KW-0472">Membrane</keyword>
<comment type="subcellular location">
    <subcellularLocation>
        <location evidence="1">Cell membrane</location>
        <topology evidence="1">Lipid-anchor</topology>
        <orientation evidence="1">Cytoplasmic side</orientation>
    </subcellularLocation>
</comment>
<dbReference type="VEuPathDB" id="VectorBase:GPAI044797"/>
<keyword evidence="11" id="KW-1185">Reference proteome</keyword>
<evidence type="ECO:0000256" key="5">
    <source>
        <dbReference type="ARBA" id="ARBA00023136"/>
    </source>
</evidence>
<dbReference type="SMART" id="SM01224">
    <property type="entry name" value="G_gamma"/>
    <property type="match status" value="1"/>
</dbReference>
<protein>
    <recommendedName>
        <fullName evidence="9">G protein gamma domain-containing protein</fullName>
    </recommendedName>
</protein>
<evidence type="ECO:0000256" key="6">
    <source>
        <dbReference type="ARBA" id="ARBA00023224"/>
    </source>
</evidence>
<evidence type="ECO:0000256" key="3">
    <source>
        <dbReference type="ARBA" id="ARBA00022475"/>
    </source>
</evidence>
<reference evidence="11" key="1">
    <citation type="submission" date="2014-03" db="EMBL/GenBank/DDBJ databases">
        <authorList>
            <person name="Aksoy S."/>
            <person name="Warren W."/>
            <person name="Wilson R.K."/>
        </authorList>
    </citation>
    <scope>NUCLEOTIDE SEQUENCE [LARGE SCALE GENOMIC DNA]</scope>
    <source>
        <strain evidence="11">IAEA</strain>
    </source>
</reference>
<evidence type="ECO:0000256" key="2">
    <source>
        <dbReference type="ARBA" id="ARBA00007431"/>
    </source>
</evidence>
<dbReference type="FunFam" id="4.10.260.10:FF:000001">
    <property type="entry name" value="Guanine nucleotide-binding protein subunit gamma"/>
    <property type="match status" value="1"/>
</dbReference>
<dbReference type="GO" id="GO:0031681">
    <property type="term" value="F:G-protein beta-subunit binding"/>
    <property type="evidence" value="ECO:0007669"/>
    <property type="project" value="InterPro"/>
</dbReference>
<keyword evidence="7" id="KW-0449">Lipoprotein</keyword>
<evidence type="ECO:0000256" key="4">
    <source>
        <dbReference type="ARBA" id="ARBA00022481"/>
    </source>
</evidence>
<dbReference type="SUPFAM" id="SSF48670">
    <property type="entry name" value="Transducin (heterotrimeric G protein), gamma chain"/>
    <property type="match status" value="1"/>
</dbReference>
<proteinExistence type="inferred from homology"/>
<keyword evidence="8" id="KW-0636">Prenylation</keyword>
<dbReference type="Proteomes" id="UP000092445">
    <property type="component" value="Unassembled WGS sequence"/>
</dbReference>
<dbReference type="PANTHER" id="PTHR13809">
    <property type="entry name" value="GUANINE NUCLEOTIDE-BINDING PROTEIN GAMMA SUBUNIT"/>
    <property type="match status" value="1"/>
</dbReference>
<evidence type="ECO:0000256" key="7">
    <source>
        <dbReference type="ARBA" id="ARBA00023288"/>
    </source>
</evidence>